<proteinExistence type="predicted"/>
<keyword evidence="2" id="KW-1133">Transmembrane helix</keyword>
<keyword evidence="2" id="KW-0812">Transmembrane</keyword>
<feature type="region of interest" description="Disordered" evidence="1">
    <location>
        <begin position="29"/>
        <end position="50"/>
    </location>
</feature>
<keyword evidence="4" id="KW-1185">Reference proteome</keyword>
<evidence type="ECO:0000313" key="4">
    <source>
        <dbReference type="Proteomes" id="UP000245369"/>
    </source>
</evidence>
<feature type="compositionally biased region" description="Polar residues" evidence="1">
    <location>
        <begin position="34"/>
        <end position="43"/>
    </location>
</feature>
<protein>
    <recommendedName>
        <fullName evidence="5">Lipoprotein</fullName>
    </recommendedName>
</protein>
<evidence type="ECO:0008006" key="5">
    <source>
        <dbReference type="Google" id="ProtNLM"/>
    </source>
</evidence>
<evidence type="ECO:0000256" key="1">
    <source>
        <dbReference type="SAM" id="MobiDB-lite"/>
    </source>
</evidence>
<sequence>MLTPIIIGALCIIVGALIIIVAVRQKPSDKPHQARTSQTSSSDESMKGLTKNERNHLKLKNKLEHPYQKVSEDKAQKCQVAIKDAVDYISTAQNLSKVEASYDHHLSFTHGGQLSQLAMVIKVNGYQLSSVEVSKSDNKDVVQFICTFTKSGEDNFYYAGNFNLDVDQLQFSQHLGGSHLGGTYG</sequence>
<evidence type="ECO:0000313" key="3">
    <source>
        <dbReference type="EMBL" id="AWN21801.1"/>
    </source>
</evidence>
<keyword evidence="2" id="KW-0472">Membrane</keyword>
<accession>A0ABM6W7Z1</accession>
<feature type="transmembrane region" description="Helical" evidence="2">
    <location>
        <begin position="6"/>
        <end position="23"/>
    </location>
</feature>
<gene>
    <name evidence="3" type="ORF">DK182_08900</name>
</gene>
<dbReference type="EMBL" id="CP029490">
    <property type="protein sequence ID" value="AWN21801.1"/>
    <property type="molecule type" value="Genomic_DNA"/>
</dbReference>
<organism evidence="3 4">
    <name type="scientific">Streptococcus sobrinus</name>
    <dbReference type="NCBI Taxonomy" id="1310"/>
    <lineage>
        <taxon>Bacteria</taxon>
        <taxon>Bacillati</taxon>
        <taxon>Bacillota</taxon>
        <taxon>Bacilli</taxon>
        <taxon>Lactobacillales</taxon>
        <taxon>Streptococcaceae</taxon>
        <taxon>Streptococcus</taxon>
    </lineage>
</organism>
<reference evidence="3 4" key="1">
    <citation type="submission" date="2018-05" db="EMBL/GenBank/DDBJ databases">
        <title>Complete genome sequences of Streptococcus sobrinus.</title>
        <authorList>
            <person name="Sales M."/>
            <person name="Jensen P.A."/>
        </authorList>
    </citation>
    <scope>NUCLEOTIDE SEQUENCE [LARGE SCALE GENOMIC DNA]</scope>
    <source>
        <strain evidence="3 4">SL1</strain>
    </source>
</reference>
<evidence type="ECO:0000256" key="2">
    <source>
        <dbReference type="SAM" id="Phobius"/>
    </source>
</evidence>
<dbReference type="Proteomes" id="UP000245369">
    <property type="component" value="Chromosome"/>
</dbReference>
<name>A0ABM6W7Z1_9STRE</name>